<evidence type="ECO:0000256" key="2">
    <source>
        <dbReference type="SAM" id="Phobius"/>
    </source>
</evidence>
<accession>A0A2S9Q3D7</accession>
<dbReference type="InterPro" id="IPR046112">
    <property type="entry name" value="DUF6049"/>
</dbReference>
<organism evidence="3 4">
    <name type="scientific">Streptomyces solincola</name>
    <dbReference type="NCBI Taxonomy" id="2100817"/>
    <lineage>
        <taxon>Bacteria</taxon>
        <taxon>Bacillati</taxon>
        <taxon>Actinomycetota</taxon>
        <taxon>Actinomycetes</taxon>
        <taxon>Kitasatosporales</taxon>
        <taxon>Streptomycetaceae</taxon>
        <taxon>Streptomyces</taxon>
    </lineage>
</organism>
<evidence type="ECO:0000256" key="1">
    <source>
        <dbReference type="SAM" id="MobiDB-lite"/>
    </source>
</evidence>
<dbReference type="Proteomes" id="UP000239322">
    <property type="component" value="Unassembled WGS sequence"/>
</dbReference>
<keyword evidence="2" id="KW-0812">Transmembrane</keyword>
<feature type="region of interest" description="Disordered" evidence="1">
    <location>
        <begin position="704"/>
        <end position="775"/>
    </location>
</feature>
<dbReference type="Pfam" id="PF19516">
    <property type="entry name" value="DUF6049"/>
    <property type="match status" value="1"/>
</dbReference>
<sequence>MLAALLTMPPAHAAPAAPQQPARLAAANAAAKAPERGSVDVAIDTLSPNTPMEGDTLTVSGTVTNRGKETVGPATVDVRLGSRMSSRGQIDAVAKRGAFRSGADGEALGGSYRVRIPALPSGVSQDFSLRVPVDELGLDGEGVYQLGVTLSGRTPSEPYDQVLGIERTFLPWQPEATEKKTQLTYLWPLVSSAHLSAETGTDDQQTPVFEDDKLAAELAPGGRLERLVSLGAELPVTWVIDPDLLATVEAMTNSYQVKNGDQQVAGKNQAVAERWLDSLEKAVQGRKVVALPYGDPDLASLAHRGKEVSGSLSHLRPATDVAETAVETILHVKPSVDFAWPVDGAVDPSIVDVATSAGADKIIARGDSLRDDLSYAPNAARPIGGGTTAVVSDASLSTAFQGDMTRADSSTLAVQQFLAQTLALTHQQPGKERNIVVAPQRMPSAAQAQSMATALRALSAQRWSQPSDLVAAAAAKPDPGAATQVPGERRYPGRLRAAELPVATYRDVRTTQETLDDFAGILTQPDRVVTPFGNAIDRGMSTSWRGQAEAANGYRTGVLRHLKNLTAEVQLIDKSDLTLSGRSATIPVTVQNQLVQGIDRLTLRLTSTKPTRLKLNGDSSVAELPVRIDGGHSQSVKFTASAAANGRVPVTAQLFTPDGKRYGRPMTFTVEVSEITPTVMLVIAGGFLLLVLAGVRMYTQRKRAAADGGGEADDAPTDGGPGPEGGDGGPVGAGSDSAEDDRPGAASGPGQPSDPAPDTAAQSTAAPGQGEKVDR</sequence>
<dbReference type="InterPro" id="IPR013783">
    <property type="entry name" value="Ig-like_fold"/>
</dbReference>
<evidence type="ECO:0000313" key="4">
    <source>
        <dbReference type="Proteomes" id="UP000239322"/>
    </source>
</evidence>
<dbReference type="EMBL" id="PVLV01000003">
    <property type="protein sequence ID" value="PRH81190.1"/>
    <property type="molecule type" value="Genomic_DNA"/>
</dbReference>
<reference evidence="3 4" key="1">
    <citation type="submission" date="2018-03" db="EMBL/GenBank/DDBJ databases">
        <title>Novel Streptomyces sp. from soil.</title>
        <authorList>
            <person name="Tan G.Y.A."/>
            <person name="Lee Z.Y."/>
        </authorList>
    </citation>
    <scope>NUCLEOTIDE SEQUENCE [LARGE SCALE GENOMIC DNA]</scope>
    <source>
        <strain evidence="3 4">ST5x</strain>
    </source>
</reference>
<name>A0A2S9Q3D7_9ACTN</name>
<dbReference type="GO" id="GO:0005975">
    <property type="term" value="P:carbohydrate metabolic process"/>
    <property type="evidence" value="ECO:0007669"/>
    <property type="project" value="UniProtKB-ARBA"/>
</dbReference>
<keyword evidence="2" id="KW-0472">Membrane</keyword>
<comment type="caution">
    <text evidence="3">The sequence shown here is derived from an EMBL/GenBank/DDBJ whole genome shotgun (WGS) entry which is preliminary data.</text>
</comment>
<protein>
    <submittedName>
        <fullName evidence="3">Uncharacterized protein</fullName>
    </submittedName>
</protein>
<dbReference type="AlphaFoldDB" id="A0A2S9Q3D7"/>
<feature type="compositionally biased region" description="Gly residues" evidence="1">
    <location>
        <begin position="719"/>
        <end position="732"/>
    </location>
</feature>
<gene>
    <name evidence="3" type="ORF">C6N75_00200</name>
</gene>
<dbReference type="OrthoDB" id="3797035at2"/>
<keyword evidence="2" id="KW-1133">Transmembrane helix</keyword>
<evidence type="ECO:0000313" key="3">
    <source>
        <dbReference type="EMBL" id="PRH81190.1"/>
    </source>
</evidence>
<keyword evidence="4" id="KW-1185">Reference proteome</keyword>
<dbReference type="Gene3D" id="2.60.40.10">
    <property type="entry name" value="Immunoglobulins"/>
    <property type="match status" value="1"/>
</dbReference>
<feature type="transmembrane region" description="Helical" evidence="2">
    <location>
        <begin position="675"/>
        <end position="695"/>
    </location>
</feature>
<proteinExistence type="predicted"/>